<keyword evidence="3" id="KW-1185">Reference proteome</keyword>
<dbReference type="Proteomes" id="UP000320672">
    <property type="component" value="Chromosome"/>
</dbReference>
<feature type="transmembrane region" description="Helical" evidence="1">
    <location>
        <begin position="232"/>
        <end position="263"/>
    </location>
</feature>
<reference evidence="2 3" key="1">
    <citation type="submission" date="2019-02" db="EMBL/GenBank/DDBJ databases">
        <title>Deep-cultivation of Planctomycetes and their phenomic and genomic characterization uncovers novel biology.</title>
        <authorList>
            <person name="Wiegand S."/>
            <person name="Jogler M."/>
            <person name="Boedeker C."/>
            <person name="Pinto D."/>
            <person name="Vollmers J."/>
            <person name="Rivas-Marin E."/>
            <person name="Kohn T."/>
            <person name="Peeters S.H."/>
            <person name="Heuer A."/>
            <person name="Rast P."/>
            <person name="Oberbeckmann S."/>
            <person name="Bunk B."/>
            <person name="Jeske O."/>
            <person name="Meyerdierks A."/>
            <person name="Storesund J.E."/>
            <person name="Kallscheuer N."/>
            <person name="Luecker S."/>
            <person name="Lage O.M."/>
            <person name="Pohl T."/>
            <person name="Merkel B.J."/>
            <person name="Hornburger P."/>
            <person name="Mueller R.-W."/>
            <person name="Bruemmer F."/>
            <person name="Labrenz M."/>
            <person name="Spormann A.M."/>
            <person name="Op den Camp H."/>
            <person name="Overmann J."/>
            <person name="Amann R."/>
            <person name="Jetten M.S.M."/>
            <person name="Mascher T."/>
            <person name="Medema M.H."/>
            <person name="Devos D.P."/>
            <person name="Kaster A.-K."/>
            <person name="Ovreas L."/>
            <person name="Rohde M."/>
            <person name="Galperin M.Y."/>
            <person name="Jogler C."/>
        </authorList>
    </citation>
    <scope>NUCLEOTIDE SEQUENCE [LARGE SCALE GENOMIC DNA]</scope>
    <source>
        <strain evidence="2 3">FF011L</strain>
    </source>
</reference>
<sequence length="319" mass="35792">MFKKLLTSPLRLAIGWGAYPRFLGTVGVLMLVLLRVTIGWHFYSEGVDKKTGSWNAEPFMANASGPFAEHFHNMVPDREGFARLDIDLTKKHLAVYRERAGKHFGFDEDQQQQAQVAYVDAIKQIQYILDTNAQEIEEYNLGQARVRELREDSTRDGVSSLGDQRATIEAEWKRLARPALIGVDGVWTEYEKTVNDIAQGRLAKRGYFRLYKPGDDQVDPTRLALVNRWIPYFDLTVGICLMLGFLTPAVSLAAALFLFSVFLSQYPPTSGPGSTYYQLVESMACLVLAGTGAGRFAGLDSVLHALVRRCWPSKEHHNG</sequence>
<evidence type="ECO:0000256" key="1">
    <source>
        <dbReference type="SAM" id="Phobius"/>
    </source>
</evidence>
<feature type="transmembrane region" description="Helical" evidence="1">
    <location>
        <begin position="20"/>
        <end position="43"/>
    </location>
</feature>
<keyword evidence="1" id="KW-0472">Membrane</keyword>
<name>A0A517MEN7_9BACT</name>
<evidence type="ECO:0008006" key="4">
    <source>
        <dbReference type="Google" id="ProtNLM"/>
    </source>
</evidence>
<evidence type="ECO:0000313" key="3">
    <source>
        <dbReference type="Proteomes" id="UP000320672"/>
    </source>
</evidence>
<dbReference type="OrthoDB" id="262907at2"/>
<accession>A0A517MEN7</accession>
<keyword evidence="1" id="KW-1133">Transmembrane helix</keyword>
<organism evidence="2 3">
    <name type="scientific">Roseimaritima multifibrata</name>
    <dbReference type="NCBI Taxonomy" id="1930274"/>
    <lineage>
        <taxon>Bacteria</taxon>
        <taxon>Pseudomonadati</taxon>
        <taxon>Planctomycetota</taxon>
        <taxon>Planctomycetia</taxon>
        <taxon>Pirellulales</taxon>
        <taxon>Pirellulaceae</taxon>
        <taxon>Roseimaritima</taxon>
    </lineage>
</organism>
<dbReference type="EMBL" id="CP036262">
    <property type="protein sequence ID" value="QDS93351.1"/>
    <property type="molecule type" value="Genomic_DNA"/>
</dbReference>
<keyword evidence="1" id="KW-0812">Transmembrane</keyword>
<dbReference type="AlphaFoldDB" id="A0A517MEN7"/>
<evidence type="ECO:0000313" key="2">
    <source>
        <dbReference type="EMBL" id="QDS93351.1"/>
    </source>
</evidence>
<feature type="transmembrane region" description="Helical" evidence="1">
    <location>
        <begin position="275"/>
        <end position="298"/>
    </location>
</feature>
<dbReference type="RefSeq" id="WP_145351535.1">
    <property type="nucleotide sequence ID" value="NZ_CP036262.1"/>
</dbReference>
<gene>
    <name evidence="2" type="ORF">FF011L_21140</name>
</gene>
<dbReference type="KEGG" id="rml:FF011L_21140"/>
<proteinExistence type="predicted"/>
<protein>
    <recommendedName>
        <fullName evidence="4">DoxX</fullName>
    </recommendedName>
</protein>